<gene>
    <name evidence="4" type="ORF">SAMN04487864_101146</name>
</gene>
<proteinExistence type="predicted"/>
<dbReference type="EMBL" id="FMYW01000001">
    <property type="protein sequence ID" value="SDB96164.1"/>
    <property type="molecule type" value="Genomic_DNA"/>
</dbReference>
<evidence type="ECO:0000256" key="2">
    <source>
        <dbReference type="ARBA" id="ARBA00022643"/>
    </source>
</evidence>
<dbReference type="PANTHER" id="PTHR43278">
    <property type="entry name" value="NAD(P)H-DEPENDENT FMN-CONTAINING OXIDOREDUCTASE YWQN-RELATED"/>
    <property type="match status" value="1"/>
</dbReference>
<evidence type="ECO:0000259" key="3">
    <source>
        <dbReference type="Pfam" id="PF03358"/>
    </source>
</evidence>
<name>A0A1G6HPP5_9FIRM</name>
<dbReference type="SUPFAM" id="SSF52218">
    <property type="entry name" value="Flavoproteins"/>
    <property type="match status" value="1"/>
</dbReference>
<keyword evidence="1" id="KW-0285">Flavoprotein</keyword>
<feature type="domain" description="NADPH-dependent FMN reductase-like" evidence="3">
    <location>
        <begin position="1"/>
        <end position="124"/>
    </location>
</feature>
<dbReference type="InterPro" id="IPR029039">
    <property type="entry name" value="Flavoprotein-like_sf"/>
</dbReference>
<organism evidence="4 5">
    <name type="scientific">Succiniclasticum ruminis</name>
    <dbReference type="NCBI Taxonomy" id="40841"/>
    <lineage>
        <taxon>Bacteria</taxon>
        <taxon>Bacillati</taxon>
        <taxon>Bacillota</taxon>
        <taxon>Negativicutes</taxon>
        <taxon>Acidaminococcales</taxon>
        <taxon>Acidaminococcaceae</taxon>
        <taxon>Succiniclasticum</taxon>
    </lineage>
</organism>
<dbReference type="InterPro" id="IPR051796">
    <property type="entry name" value="ISF_SsuE-like"/>
</dbReference>
<dbReference type="GO" id="GO:0016491">
    <property type="term" value="F:oxidoreductase activity"/>
    <property type="evidence" value="ECO:0007669"/>
    <property type="project" value="InterPro"/>
</dbReference>
<dbReference type="Gene3D" id="3.40.50.360">
    <property type="match status" value="1"/>
</dbReference>
<dbReference type="PANTHER" id="PTHR43278:SF2">
    <property type="entry name" value="IRON-SULFUR FLAVOPROTEIN"/>
    <property type="match status" value="1"/>
</dbReference>
<evidence type="ECO:0000313" key="5">
    <source>
        <dbReference type="Proteomes" id="UP000198943"/>
    </source>
</evidence>
<reference evidence="5" key="1">
    <citation type="submission" date="2016-10" db="EMBL/GenBank/DDBJ databases">
        <authorList>
            <person name="Varghese N."/>
            <person name="Submissions S."/>
        </authorList>
    </citation>
    <scope>NUCLEOTIDE SEQUENCE [LARGE SCALE GENOMIC DNA]</scope>
    <source>
        <strain evidence="5">DSM 11005</strain>
    </source>
</reference>
<sequence>MKILVLNGSPRLNGNTAEMVSVFQDAAESNGHIVKIFNVCKMNIKGCLACEYCHGAGQGKCVQKDDMQAIYAELPDTEMLVLAAPIYYHGISGQLKCVIDRFYSALYPSAPPALKKVAMFLSSGDDNMYDGARFSYEGDFIGYLGLEGCGIFTNHDEDVSEKIREMAASL</sequence>
<protein>
    <submittedName>
        <fullName evidence="4">Multimeric flavodoxin WrbA</fullName>
    </submittedName>
</protein>
<dbReference type="Pfam" id="PF03358">
    <property type="entry name" value="FMN_red"/>
    <property type="match status" value="1"/>
</dbReference>
<accession>A0A1G6HPP5</accession>
<dbReference type="RefSeq" id="WP_093728924.1">
    <property type="nucleotide sequence ID" value="NZ_FMYW01000001.1"/>
</dbReference>
<dbReference type="InterPro" id="IPR005025">
    <property type="entry name" value="FMN_Rdtase-like_dom"/>
</dbReference>
<dbReference type="OrthoDB" id="9805976at2"/>
<evidence type="ECO:0000313" key="4">
    <source>
        <dbReference type="EMBL" id="SDB96164.1"/>
    </source>
</evidence>
<evidence type="ECO:0000256" key="1">
    <source>
        <dbReference type="ARBA" id="ARBA00022630"/>
    </source>
</evidence>
<keyword evidence="5" id="KW-1185">Reference proteome</keyword>
<dbReference type="Proteomes" id="UP000198943">
    <property type="component" value="Unassembled WGS sequence"/>
</dbReference>
<dbReference type="AlphaFoldDB" id="A0A1G6HPP5"/>
<keyword evidence="2" id="KW-0288">FMN</keyword>